<dbReference type="AlphaFoldDB" id="A0A8H6PYK3"/>
<organism evidence="2 3">
    <name type="scientific">Aspergillus felis</name>
    <dbReference type="NCBI Taxonomy" id="1287682"/>
    <lineage>
        <taxon>Eukaryota</taxon>
        <taxon>Fungi</taxon>
        <taxon>Dikarya</taxon>
        <taxon>Ascomycota</taxon>
        <taxon>Pezizomycotina</taxon>
        <taxon>Eurotiomycetes</taxon>
        <taxon>Eurotiomycetidae</taxon>
        <taxon>Eurotiales</taxon>
        <taxon>Aspergillaceae</taxon>
        <taxon>Aspergillus</taxon>
        <taxon>Aspergillus subgen. Fumigati</taxon>
    </lineage>
</organism>
<dbReference type="SMART" id="SM00829">
    <property type="entry name" value="PKS_ER"/>
    <property type="match status" value="1"/>
</dbReference>
<gene>
    <name evidence="2" type="ORF">CNMCM5623_007820</name>
</gene>
<protein>
    <recommendedName>
        <fullName evidence="1">Enoyl reductase (ER) domain-containing protein</fullName>
    </recommendedName>
</protein>
<dbReference type="InterPro" id="IPR020843">
    <property type="entry name" value="ER"/>
</dbReference>
<dbReference type="PANTHER" id="PTHR11695">
    <property type="entry name" value="ALCOHOL DEHYDROGENASE RELATED"/>
    <property type="match status" value="1"/>
</dbReference>
<dbReference type="Gene3D" id="3.40.50.720">
    <property type="entry name" value="NAD(P)-binding Rossmann-like Domain"/>
    <property type="match status" value="1"/>
</dbReference>
<evidence type="ECO:0000313" key="3">
    <source>
        <dbReference type="Proteomes" id="UP000654922"/>
    </source>
</evidence>
<dbReference type="InterPro" id="IPR050700">
    <property type="entry name" value="YIM1/Zinc_Alcohol_DH_Fams"/>
</dbReference>
<dbReference type="SUPFAM" id="SSF51735">
    <property type="entry name" value="NAD(P)-binding Rossmann-fold domains"/>
    <property type="match status" value="1"/>
</dbReference>
<reference evidence="2" key="1">
    <citation type="submission" date="2020-06" db="EMBL/GenBank/DDBJ databases">
        <title>Draft genome sequences of strains closely related to Aspergillus parafelis and Aspergillus hiratsukae.</title>
        <authorList>
            <person name="Dos Santos R.A.C."/>
            <person name="Rivero-Menendez O."/>
            <person name="Steenwyk J.L."/>
            <person name="Mead M.E."/>
            <person name="Goldman G.H."/>
            <person name="Alastruey-Izquierdo A."/>
            <person name="Rokas A."/>
        </authorList>
    </citation>
    <scope>NUCLEOTIDE SEQUENCE</scope>
    <source>
        <strain evidence="2">CNM-CM5623</strain>
    </source>
</reference>
<dbReference type="InterPro" id="IPR013154">
    <property type="entry name" value="ADH-like_N"/>
</dbReference>
<evidence type="ECO:0000259" key="1">
    <source>
        <dbReference type="SMART" id="SM00829"/>
    </source>
</evidence>
<dbReference type="Gene3D" id="3.90.180.10">
    <property type="entry name" value="Medium-chain alcohol dehydrogenases, catalytic domain"/>
    <property type="match status" value="1"/>
</dbReference>
<dbReference type="PANTHER" id="PTHR11695:SF294">
    <property type="entry name" value="RETICULON-4-INTERACTING PROTEIN 1, MITOCHONDRIAL"/>
    <property type="match status" value="1"/>
</dbReference>
<feature type="domain" description="Enoyl reductase (ER)" evidence="1">
    <location>
        <begin position="10"/>
        <end position="345"/>
    </location>
</feature>
<dbReference type="OrthoDB" id="191139at2759"/>
<dbReference type="Pfam" id="PF13602">
    <property type="entry name" value="ADH_zinc_N_2"/>
    <property type="match status" value="1"/>
</dbReference>
<dbReference type="EMBL" id="JACBAE010001352">
    <property type="protein sequence ID" value="KAF7162574.1"/>
    <property type="molecule type" value="Genomic_DNA"/>
</dbReference>
<dbReference type="Proteomes" id="UP000654922">
    <property type="component" value="Unassembled WGS sequence"/>
</dbReference>
<proteinExistence type="predicted"/>
<dbReference type="CDD" id="cd05289">
    <property type="entry name" value="MDR_like_2"/>
    <property type="match status" value="1"/>
</dbReference>
<accession>A0A8H6PYK3</accession>
<dbReference type="InterPro" id="IPR036291">
    <property type="entry name" value="NAD(P)-bd_dom_sf"/>
</dbReference>
<dbReference type="GO" id="GO:0016491">
    <property type="term" value="F:oxidoreductase activity"/>
    <property type="evidence" value="ECO:0007669"/>
    <property type="project" value="InterPro"/>
</dbReference>
<evidence type="ECO:0000313" key="2">
    <source>
        <dbReference type="EMBL" id="KAF7162574.1"/>
    </source>
</evidence>
<dbReference type="InterPro" id="IPR011032">
    <property type="entry name" value="GroES-like_sf"/>
</dbReference>
<dbReference type="Pfam" id="PF08240">
    <property type="entry name" value="ADH_N"/>
    <property type="match status" value="1"/>
</dbReference>
<dbReference type="SUPFAM" id="SSF50129">
    <property type="entry name" value="GroES-like"/>
    <property type="match status" value="1"/>
</dbReference>
<sequence length="352" mass="38285">MLSINIPAYTKPSGYQLSELPKPEIQDPKDVLIKVHAASINPIDVKKADGILKFLQKDAFPYKIGYDCAGTVAEIGSGVTRCKVGDAVYVRLPEASRGAWSEYAKCPEEYIALKPQSLSFESAASIPLAGMTALQALSKYDGDLCGKTVFVPAGLSGTGLYACQLAKHVFKAGKVIATVSTSKVAKVDELLGEGTVDQIIDYKKVNPKTAIEHGTVDFLFDTAGVAMDYLCLMRPKTSWIVSIATAPSGSQVQDFLERPVPIYVRLVLNFLDSIRKMRARRYGVNYTYMFLHENGEDLDAMREYVEDGKLKTVVGTTVDMSDIQAVRAACQVVYSNQGGLGKAVIKVTQSEN</sequence>
<name>A0A8H6PYK3_9EURO</name>
<comment type="caution">
    <text evidence="2">The sequence shown here is derived from an EMBL/GenBank/DDBJ whole genome shotgun (WGS) entry which is preliminary data.</text>
</comment>
<dbReference type="GO" id="GO:0005739">
    <property type="term" value="C:mitochondrion"/>
    <property type="evidence" value="ECO:0007669"/>
    <property type="project" value="TreeGrafter"/>
</dbReference>